<dbReference type="SMART" id="SM00028">
    <property type="entry name" value="TPR"/>
    <property type="match status" value="6"/>
</dbReference>
<gene>
    <name evidence="2" type="ORF">JF535_15045</name>
</gene>
<organism evidence="2 3">
    <name type="scientific">Microbulbifer salipaludis</name>
    <dbReference type="NCBI Taxonomy" id="187980"/>
    <lineage>
        <taxon>Bacteria</taxon>
        <taxon>Pseudomonadati</taxon>
        <taxon>Pseudomonadota</taxon>
        <taxon>Gammaproteobacteria</taxon>
        <taxon>Cellvibrionales</taxon>
        <taxon>Microbulbiferaceae</taxon>
        <taxon>Microbulbifer</taxon>
    </lineage>
</organism>
<evidence type="ECO:0000313" key="2">
    <source>
        <dbReference type="EMBL" id="MBN8432167.1"/>
    </source>
</evidence>
<dbReference type="PROSITE" id="PS50005">
    <property type="entry name" value="TPR"/>
    <property type="match status" value="2"/>
</dbReference>
<dbReference type="PANTHER" id="PTHR12558">
    <property type="entry name" value="CELL DIVISION CYCLE 16,23,27"/>
    <property type="match status" value="1"/>
</dbReference>
<comment type="caution">
    <text evidence="2">The sequence shown here is derived from an EMBL/GenBank/DDBJ whole genome shotgun (WGS) entry which is preliminary data.</text>
</comment>
<keyword evidence="3" id="KW-1185">Reference proteome</keyword>
<dbReference type="Pfam" id="PF14559">
    <property type="entry name" value="TPR_19"/>
    <property type="match status" value="2"/>
</dbReference>
<dbReference type="RefSeq" id="WP_207003476.1">
    <property type="nucleotide sequence ID" value="NZ_JAEKJR010000002.1"/>
</dbReference>
<dbReference type="InterPro" id="IPR011990">
    <property type="entry name" value="TPR-like_helical_dom_sf"/>
</dbReference>
<feature type="repeat" description="TPR" evidence="1">
    <location>
        <begin position="258"/>
        <end position="291"/>
    </location>
</feature>
<dbReference type="SUPFAM" id="SSF48452">
    <property type="entry name" value="TPR-like"/>
    <property type="match status" value="2"/>
</dbReference>
<sequence>MSNSEKLEDLQRLKKFWEQDQENPMLTQDLLAKYFETGTLEEAREFIDALPESVLGFPQVSHSAGLLCLAMNDYKQAEFCFRWADAKASGQLAIQYNLAYALFQQRQYAEVATLLMGVSKPTPEVLILKGRAYHHLGELPHAVETLEAAIAEKAEPQTCGLLALVYNDAGNRERAIELAGGVLQEEPHQFEALLAMADAYTALQSYTEAASWCDLGLREYPCVGRFWTVKGQLQLAEFDFNEARVSFTRAVELMPEHIGTWHLLGWCEVLRGDLDAALHAFEQALELNRNFAESHGGLAVVNALQGNWDVVQRASKRALGLDSGNLSGRYAQALYFEHRGQVGAAEQLRQKLFATPTGQKVEGKLPEMVQKYLASRGEQL</sequence>
<evidence type="ECO:0000256" key="1">
    <source>
        <dbReference type="PROSITE-ProRule" id="PRU00339"/>
    </source>
</evidence>
<feature type="repeat" description="TPR" evidence="1">
    <location>
        <begin position="224"/>
        <end position="257"/>
    </location>
</feature>
<dbReference type="InterPro" id="IPR019734">
    <property type="entry name" value="TPR_rpt"/>
</dbReference>
<dbReference type="PANTHER" id="PTHR12558:SF13">
    <property type="entry name" value="CELL DIVISION CYCLE PROTEIN 27 HOMOLOG"/>
    <property type="match status" value="1"/>
</dbReference>
<proteinExistence type="predicted"/>
<accession>A0ABS3EA43</accession>
<protein>
    <submittedName>
        <fullName evidence="2">Tetratricopeptide repeat protein</fullName>
    </submittedName>
</protein>
<name>A0ABS3EA43_9GAMM</name>
<evidence type="ECO:0000313" key="3">
    <source>
        <dbReference type="Proteomes" id="UP000664293"/>
    </source>
</evidence>
<keyword evidence="1" id="KW-0802">TPR repeat</keyword>
<reference evidence="2 3" key="1">
    <citation type="submission" date="2020-12" db="EMBL/GenBank/DDBJ databases">
        <title>Oil enriched cultivation method for isolating marine PHA-producing bacteria.</title>
        <authorList>
            <person name="Zheng W."/>
            <person name="Yu S."/>
            <person name="Huang Y."/>
        </authorList>
    </citation>
    <scope>NUCLEOTIDE SEQUENCE [LARGE SCALE GENOMIC DNA]</scope>
    <source>
        <strain evidence="2 3">SN0-2</strain>
    </source>
</reference>
<dbReference type="Gene3D" id="1.25.40.10">
    <property type="entry name" value="Tetratricopeptide repeat domain"/>
    <property type="match status" value="2"/>
</dbReference>
<dbReference type="Proteomes" id="UP000664293">
    <property type="component" value="Unassembled WGS sequence"/>
</dbReference>
<dbReference type="EMBL" id="JAEKJR010000002">
    <property type="protein sequence ID" value="MBN8432167.1"/>
    <property type="molecule type" value="Genomic_DNA"/>
</dbReference>